<proteinExistence type="predicted"/>
<evidence type="ECO:0000313" key="1">
    <source>
        <dbReference type="EMBL" id="AFZ81319.1"/>
    </source>
</evidence>
<dbReference type="Proteomes" id="UP000031512">
    <property type="component" value="Chromosome 3"/>
</dbReference>
<name>L0B2H4_THEEQ</name>
<dbReference type="AlphaFoldDB" id="L0B2H4"/>
<dbReference type="KEGG" id="beq:BEWA_007280"/>
<protein>
    <recommendedName>
        <fullName evidence="3">S1 motif domain-containing protein</fullName>
    </recommendedName>
</protein>
<dbReference type="eggNOG" id="ENOG502QXEA">
    <property type="taxonomic scope" value="Eukaryota"/>
</dbReference>
<dbReference type="STRING" id="1537102.L0B2H4"/>
<dbReference type="EMBL" id="CP001670">
    <property type="protein sequence ID" value="AFZ81319.1"/>
    <property type="molecule type" value="Genomic_DNA"/>
</dbReference>
<reference evidence="1 2" key="1">
    <citation type="journal article" date="2012" name="BMC Genomics">
        <title>Comparative genomic analysis and phylogenetic position of Theileria equi.</title>
        <authorList>
            <person name="Kappmeyer L.S."/>
            <person name="Thiagarajan M."/>
            <person name="Herndon D.R."/>
            <person name="Ramsay J.D."/>
            <person name="Caler E."/>
            <person name="Djikeng A."/>
            <person name="Gillespie J.J."/>
            <person name="Lau A.O."/>
            <person name="Roalson E.H."/>
            <person name="Silva J.C."/>
            <person name="Silva M.G."/>
            <person name="Suarez C.E."/>
            <person name="Ueti M.W."/>
            <person name="Nene V.M."/>
            <person name="Mealey R.H."/>
            <person name="Knowles D.P."/>
            <person name="Brayton K.A."/>
        </authorList>
    </citation>
    <scope>NUCLEOTIDE SEQUENCE [LARGE SCALE GENOMIC DNA]</scope>
    <source>
        <strain evidence="1 2">WA</strain>
    </source>
</reference>
<dbReference type="GeneID" id="15806325"/>
<evidence type="ECO:0000313" key="2">
    <source>
        <dbReference type="Proteomes" id="UP000031512"/>
    </source>
</evidence>
<dbReference type="VEuPathDB" id="PiroplasmaDB:BEWA_007280"/>
<evidence type="ECO:0008006" key="3">
    <source>
        <dbReference type="Google" id="ProtNLM"/>
    </source>
</evidence>
<accession>L0B2H4</accession>
<dbReference type="RefSeq" id="XP_004830985.1">
    <property type="nucleotide sequence ID" value="XM_004830928.1"/>
</dbReference>
<dbReference type="OrthoDB" id="364669at2759"/>
<gene>
    <name evidence="1" type="ORF">BEWA_007280</name>
</gene>
<keyword evidence="2" id="KW-1185">Reference proteome</keyword>
<sequence>MKALKQLFFNPEIDEDDIIGENITGIPPFLPSKEDKGCKLLGQDEISYMDESNEQIDLDPEVYSINDIVCQTLISSILEYEKNKGTPPKLDLQGEEIGTDDLDTNLLEHFYVSDECGLPYLLYKWNKSYLEGLEHVHPSQKEHYNKVWYQKLNNFLLHHIENFKKVIEIKGEQYFQFEESTSQDKLPRVKIGTKLVKLKPWTEYLSPHILEFVAKSEKYNRVLSGKGATPDRLDDIRAELLKAFIAESQNPFFIKKLEKEKNKLCKEYVRFCYARRHKIKGKPVSPPIMPFWIWHDFWKRRETVFQDTLSEIFNDILLADPHIDLKKITEGTFDKFDVQKENIDDKDLKLIVHDVYIDPEISKLKELVKKQETFRLSNDGPKSEQTNETDKMDAPKPLGYYFKDVISFSKFEDAYKKFNMDNLGTQDYKIYIGQIVKGTVYSVTRDKVVVDIHAFTLATMHLRNYYDSPYDVPM</sequence>
<organism evidence="1 2">
    <name type="scientific">Theileria equi strain WA</name>
    <dbReference type="NCBI Taxonomy" id="1537102"/>
    <lineage>
        <taxon>Eukaryota</taxon>
        <taxon>Sar</taxon>
        <taxon>Alveolata</taxon>
        <taxon>Apicomplexa</taxon>
        <taxon>Aconoidasida</taxon>
        <taxon>Piroplasmida</taxon>
        <taxon>Theileriidae</taxon>
        <taxon>Theileria</taxon>
    </lineage>
</organism>